<proteinExistence type="predicted"/>
<dbReference type="AlphaFoldDB" id="A0A5B6WWV4"/>
<protein>
    <submittedName>
        <fullName evidence="1">BTB/POZ domain-containing protein</fullName>
    </submittedName>
</protein>
<comment type="caution">
    <text evidence="1">The sequence shown here is derived from an EMBL/GenBank/DDBJ whole genome shotgun (WGS) entry which is preliminary data.</text>
</comment>
<dbReference type="Proteomes" id="UP000325315">
    <property type="component" value="Unassembled WGS sequence"/>
</dbReference>
<evidence type="ECO:0000313" key="1">
    <source>
        <dbReference type="EMBL" id="KAA3485524.1"/>
    </source>
</evidence>
<accession>A0A5B6WWV4</accession>
<organism evidence="1 2">
    <name type="scientific">Gossypium australe</name>
    <dbReference type="NCBI Taxonomy" id="47621"/>
    <lineage>
        <taxon>Eukaryota</taxon>
        <taxon>Viridiplantae</taxon>
        <taxon>Streptophyta</taxon>
        <taxon>Embryophyta</taxon>
        <taxon>Tracheophyta</taxon>
        <taxon>Spermatophyta</taxon>
        <taxon>Magnoliopsida</taxon>
        <taxon>eudicotyledons</taxon>
        <taxon>Gunneridae</taxon>
        <taxon>Pentapetalae</taxon>
        <taxon>rosids</taxon>
        <taxon>malvids</taxon>
        <taxon>Malvales</taxon>
        <taxon>Malvaceae</taxon>
        <taxon>Malvoideae</taxon>
        <taxon>Gossypium</taxon>
    </lineage>
</organism>
<evidence type="ECO:0000313" key="2">
    <source>
        <dbReference type="Proteomes" id="UP000325315"/>
    </source>
</evidence>
<sequence length="79" mass="9008">MKETRSIIDNTLLAHELVKGYGRTTLSPRCALKIDISKAFNSLNWECLLAVLDAKGMSNFVARRWKQEFTCSMDVVSER</sequence>
<keyword evidence="2" id="KW-1185">Reference proteome</keyword>
<dbReference type="OrthoDB" id="1739308at2759"/>
<gene>
    <name evidence="1" type="ORF">EPI10_007491</name>
</gene>
<name>A0A5B6WWV4_9ROSI</name>
<dbReference type="EMBL" id="SMMG02000002">
    <property type="protein sequence ID" value="KAA3485524.1"/>
    <property type="molecule type" value="Genomic_DNA"/>
</dbReference>
<reference evidence="2" key="1">
    <citation type="journal article" date="2019" name="Plant Biotechnol. J.">
        <title>Genome sequencing of the Australian wild diploid species Gossypium australe highlights disease resistance and delayed gland morphogenesis.</title>
        <authorList>
            <person name="Cai Y."/>
            <person name="Cai X."/>
            <person name="Wang Q."/>
            <person name="Wang P."/>
            <person name="Zhang Y."/>
            <person name="Cai C."/>
            <person name="Xu Y."/>
            <person name="Wang K."/>
            <person name="Zhou Z."/>
            <person name="Wang C."/>
            <person name="Geng S."/>
            <person name="Li B."/>
            <person name="Dong Q."/>
            <person name="Hou Y."/>
            <person name="Wang H."/>
            <person name="Ai P."/>
            <person name="Liu Z."/>
            <person name="Yi F."/>
            <person name="Sun M."/>
            <person name="An G."/>
            <person name="Cheng J."/>
            <person name="Zhang Y."/>
            <person name="Shi Q."/>
            <person name="Xie Y."/>
            <person name="Shi X."/>
            <person name="Chang Y."/>
            <person name="Huang F."/>
            <person name="Chen Y."/>
            <person name="Hong S."/>
            <person name="Mi L."/>
            <person name="Sun Q."/>
            <person name="Zhang L."/>
            <person name="Zhou B."/>
            <person name="Peng R."/>
            <person name="Zhang X."/>
            <person name="Liu F."/>
        </authorList>
    </citation>
    <scope>NUCLEOTIDE SEQUENCE [LARGE SCALE GENOMIC DNA]</scope>
    <source>
        <strain evidence="2">cv. PA1801</strain>
    </source>
</reference>